<dbReference type="PROSITE" id="PS00041">
    <property type="entry name" value="HTH_ARAC_FAMILY_1"/>
    <property type="match status" value="1"/>
</dbReference>
<proteinExistence type="predicted"/>
<dbReference type="STRING" id="1120996.SAMN02746066_02326"/>
<dbReference type="GO" id="GO:0000160">
    <property type="term" value="P:phosphorelay signal transduction system"/>
    <property type="evidence" value="ECO:0007669"/>
    <property type="project" value="InterPro"/>
</dbReference>
<keyword evidence="2" id="KW-0805">Transcription regulation</keyword>
<keyword evidence="3" id="KW-0238">DNA-binding</keyword>
<gene>
    <name evidence="9" type="ORF">SAMN02746066_02326</name>
</gene>
<dbReference type="CDD" id="cd17536">
    <property type="entry name" value="REC_YesN-like"/>
    <property type="match status" value="1"/>
</dbReference>
<feature type="modified residue" description="4-aspartylphosphate" evidence="6">
    <location>
        <position position="54"/>
    </location>
</feature>
<dbReference type="AlphaFoldDB" id="A0A1M7JL13"/>
<dbReference type="SMART" id="SM00448">
    <property type="entry name" value="REC"/>
    <property type="match status" value="1"/>
</dbReference>
<dbReference type="PROSITE" id="PS50110">
    <property type="entry name" value="RESPONSE_REGULATORY"/>
    <property type="match status" value="1"/>
</dbReference>
<dbReference type="InterPro" id="IPR018060">
    <property type="entry name" value="HTH_AraC"/>
</dbReference>
<sequence>MYKILIADDEQDERNVISYLIKKYNFSLDLRNASNGKEALTILEHEHIDILFTDIQMPFMNGLELAARAKEINPTIEIIFFSGYDDFEYVKQALSLHAVNYILKPVNPEEFYKSINEVCQTISNQKQDYLINYDFTNAYNPSTISSTNLTEKTSSDVEDSMILSNIEQATRLKDPNLLRKNVSFLLKKYEGTQNISHIYIRYLCTTLLRYLLTSLPDHETMHFQACVDKIYTFNQFKEIKEFIESFLEKSLTYMKQEMQAPKYSIHVIKQYINGHYREDISLNQLADLVYLSPKYLSSIFSQTTGISINKYIKNIRMEKARELLVNTNMKIRDIGTTVGYPNISYFCKLFQEEFRISPEKYRNKGQLEE</sequence>
<evidence type="ECO:0000259" key="7">
    <source>
        <dbReference type="PROSITE" id="PS01124"/>
    </source>
</evidence>
<name>A0A1M7JL13_9FIRM</name>
<evidence type="ECO:0000313" key="10">
    <source>
        <dbReference type="Proteomes" id="UP000184038"/>
    </source>
</evidence>
<evidence type="ECO:0000256" key="2">
    <source>
        <dbReference type="ARBA" id="ARBA00023015"/>
    </source>
</evidence>
<evidence type="ECO:0000256" key="4">
    <source>
        <dbReference type="ARBA" id="ARBA00023163"/>
    </source>
</evidence>
<organism evidence="9 10">
    <name type="scientific">Anaerosporobacter mobilis DSM 15930</name>
    <dbReference type="NCBI Taxonomy" id="1120996"/>
    <lineage>
        <taxon>Bacteria</taxon>
        <taxon>Bacillati</taxon>
        <taxon>Bacillota</taxon>
        <taxon>Clostridia</taxon>
        <taxon>Lachnospirales</taxon>
        <taxon>Lachnospiraceae</taxon>
        <taxon>Anaerosporobacter</taxon>
    </lineage>
</organism>
<dbReference type="Gene3D" id="3.40.50.2300">
    <property type="match status" value="1"/>
</dbReference>
<comment type="function">
    <text evidence="5">May play the central regulatory role in sporulation. It may be an element of the effector pathway responsible for the activation of sporulation genes in response to nutritional stress. Spo0A may act in concert with spo0H (a sigma factor) to control the expression of some genes that are critical to the sporulation process.</text>
</comment>
<dbReference type="Proteomes" id="UP000184038">
    <property type="component" value="Unassembled WGS sequence"/>
</dbReference>
<feature type="domain" description="HTH araC/xylS-type" evidence="7">
    <location>
        <begin position="266"/>
        <end position="364"/>
    </location>
</feature>
<evidence type="ECO:0000256" key="3">
    <source>
        <dbReference type="ARBA" id="ARBA00023125"/>
    </source>
</evidence>
<dbReference type="PANTHER" id="PTHR43280:SF28">
    <property type="entry name" value="HTH-TYPE TRANSCRIPTIONAL ACTIVATOR RHAS"/>
    <property type="match status" value="1"/>
</dbReference>
<dbReference type="EMBL" id="FRCP01000011">
    <property type="protein sequence ID" value="SHM53197.1"/>
    <property type="molecule type" value="Genomic_DNA"/>
</dbReference>
<keyword evidence="6" id="KW-0597">Phosphoprotein</keyword>
<dbReference type="InterPro" id="IPR001789">
    <property type="entry name" value="Sig_transdc_resp-reg_receiver"/>
</dbReference>
<dbReference type="SUPFAM" id="SSF52172">
    <property type="entry name" value="CheY-like"/>
    <property type="match status" value="1"/>
</dbReference>
<dbReference type="SMART" id="SM00342">
    <property type="entry name" value="HTH_ARAC"/>
    <property type="match status" value="1"/>
</dbReference>
<dbReference type="InterPro" id="IPR011006">
    <property type="entry name" value="CheY-like_superfamily"/>
</dbReference>
<evidence type="ECO:0000313" key="9">
    <source>
        <dbReference type="EMBL" id="SHM53197.1"/>
    </source>
</evidence>
<dbReference type="GO" id="GO:0043565">
    <property type="term" value="F:sequence-specific DNA binding"/>
    <property type="evidence" value="ECO:0007669"/>
    <property type="project" value="InterPro"/>
</dbReference>
<dbReference type="InterPro" id="IPR018062">
    <property type="entry name" value="HTH_AraC-typ_CS"/>
</dbReference>
<feature type="domain" description="Response regulatory" evidence="8">
    <location>
        <begin position="3"/>
        <end position="119"/>
    </location>
</feature>
<dbReference type="OrthoDB" id="2990361at2"/>
<evidence type="ECO:0000259" key="8">
    <source>
        <dbReference type="PROSITE" id="PS50110"/>
    </source>
</evidence>
<dbReference type="Pfam" id="PF12833">
    <property type="entry name" value="HTH_18"/>
    <property type="match status" value="1"/>
</dbReference>
<dbReference type="InterPro" id="IPR009057">
    <property type="entry name" value="Homeodomain-like_sf"/>
</dbReference>
<evidence type="ECO:0000256" key="6">
    <source>
        <dbReference type="PROSITE-ProRule" id="PRU00169"/>
    </source>
</evidence>
<reference evidence="9 10" key="1">
    <citation type="submission" date="2016-11" db="EMBL/GenBank/DDBJ databases">
        <authorList>
            <person name="Jaros S."/>
            <person name="Januszkiewicz K."/>
            <person name="Wedrychowicz H."/>
        </authorList>
    </citation>
    <scope>NUCLEOTIDE SEQUENCE [LARGE SCALE GENOMIC DNA]</scope>
    <source>
        <strain evidence="9 10">DSM 15930</strain>
    </source>
</reference>
<dbReference type="SUPFAM" id="SSF46689">
    <property type="entry name" value="Homeodomain-like"/>
    <property type="match status" value="2"/>
</dbReference>
<dbReference type="Pfam" id="PF00072">
    <property type="entry name" value="Response_reg"/>
    <property type="match status" value="1"/>
</dbReference>
<protein>
    <recommendedName>
        <fullName evidence="1">Stage 0 sporulation protein A homolog</fullName>
    </recommendedName>
</protein>
<accession>A0A1M7JL13</accession>
<keyword evidence="4" id="KW-0804">Transcription</keyword>
<evidence type="ECO:0000256" key="1">
    <source>
        <dbReference type="ARBA" id="ARBA00018672"/>
    </source>
</evidence>
<dbReference type="PANTHER" id="PTHR43280">
    <property type="entry name" value="ARAC-FAMILY TRANSCRIPTIONAL REGULATOR"/>
    <property type="match status" value="1"/>
</dbReference>
<dbReference type="Gene3D" id="1.10.10.60">
    <property type="entry name" value="Homeodomain-like"/>
    <property type="match status" value="2"/>
</dbReference>
<keyword evidence="10" id="KW-1185">Reference proteome</keyword>
<dbReference type="GO" id="GO:0003700">
    <property type="term" value="F:DNA-binding transcription factor activity"/>
    <property type="evidence" value="ECO:0007669"/>
    <property type="project" value="InterPro"/>
</dbReference>
<evidence type="ECO:0000256" key="5">
    <source>
        <dbReference type="ARBA" id="ARBA00024867"/>
    </source>
</evidence>
<dbReference type="PROSITE" id="PS01124">
    <property type="entry name" value="HTH_ARAC_FAMILY_2"/>
    <property type="match status" value="1"/>
</dbReference>
<dbReference type="RefSeq" id="WP_073287803.1">
    <property type="nucleotide sequence ID" value="NZ_FRCP01000011.1"/>
</dbReference>